<proteinExistence type="predicted"/>
<accession>W2SP88</accession>
<dbReference type="EMBL" id="KI668222">
    <property type="protein sequence ID" value="ETN71460.1"/>
    <property type="molecule type" value="Genomic_DNA"/>
</dbReference>
<evidence type="ECO:0000256" key="1">
    <source>
        <dbReference type="SAM" id="MobiDB-lite"/>
    </source>
</evidence>
<feature type="compositionally biased region" description="Basic and acidic residues" evidence="1">
    <location>
        <begin position="87"/>
        <end position="103"/>
    </location>
</feature>
<feature type="non-terminal residue" evidence="2">
    <location>
        <position position="1"/>
    </location>
</feature>
<feature type="compositionally biased region" description="Low complexity" evidence="1">
    <location>
        <begin position="104"/>
        <end position="122"/>
    </location>
</feature>
<sequence>GGGCAAPTIGAGRAPAPKDPHDPVGADGAVCAGTCCGARRSHDRGAGPGAEAAPRGADDRGGDASSPISAARVRAVQSGNVRRRTQHRGERATAPGRDRRGRDGVVATDPGRGGPAAEPGAATRGSEPDSRATGRRHGCQGTSDRLGRGTTGRTPQCERGPGDRDPPRPRLPMNEASTTRPTYRARLGELTTA</sequence>
<keyword evidence="3" id="KW-1185">Reference proteome</keyword>
<gene>
    <name evidence="2" type="ORF">NECAME_19328</name>
</gene>
<feature type="region of interest" description="Disordered" evidence="1">
    <location>
        <begin position="1"/>
        <end position="193"/>
    </location>
</feature>
<dbReference type="KEGG" id="nai:NECAME_19328"/>
<name>W2SP88_NECAM</name>
<organism evidence="2 3">
    <name type="scientific">Necator americanus</name>
    <name type="common">Human hookworm</name>
    <dbReference type="NCBI Taxonomy" id="51031"/>
    <lineage>
        <taxon>Eukaryota</taxon>
        <taxon>Metazoa</taxon>
        <taxon>Ecdysozoa</taxon>
        <taxon>Nematoda</taxon>
        <taxon>Chromadorea</taxon>
        <taxon>Rhabditida</taxon>
        <taxon>Rhabditina</taxon>
        <taxon>Rhabditomorpha</taxon>
        <taxon>Strongyloidea</taxon>
        <taxon>Ancylostomatidae</taxon>
        <taxon>Bunostominae</taxon>
        <taxon>Necator</taxon>
    </lineage>
</organism>
<protein>
    <submittedName>
        <fullName evidence="2">Uncharacterized protein</fullName>
    </submittedName>
</protein>
<dbReference type="Proteomes" id="UP000053676">
    <property type="component" value="Unassembled WGS sequence"/>
</dbReference>
<dbReference type="AlphaFoldDB" id="W2SP88"/>
<evidence type="ECO:0000313" key="2">
    <source>
        <dbReference type="EMBL" id="ETN71460.1"/>
    </source>
</evidence>
<evidence type="ECO:0000313" key="3">
    <source>
        <dbReference type="Proteomes" id="UP000053676"/>
    </source>
</evidence>
<reference evidence="3" key="1">
    <citation type="journal article" date="2014" name="Nat. Genet.">
        <title>Genome of the human hookworm Necator americanus.</title>
        <authorList>
            <person name="Tang Y.T."/>
            <person name="Gao X."/>
            <person name="Rosa B.A."/>
            <person name="Abubucker S."/>
            <person name="Hallsworth-Pepin K."/>
            <person name="Martin J."/>
            <person name="Tyagi R."/>
            <person name="Heizer E."/>
            <person name="Zhang X."/>
            <person name="Bhonagiri-Palsikar V."/>
            <person name="Minx P."/>
            <person name="Warren W.C."/>
            <person name="Wang Q."/>
            <person name="Zhan B."/>
            <person name="Hotez P.J."/>
            <person name="Sternberg P.W."/>
            <person name="Dougall A."/>
            <person name="Gaze S.T."/>
            <person name="Mulvenna J."/>
            <person name="Sotillo J."/>
            <person name="Ranganathan S."/>
            <person name="Rabelo E.M."/>
            <person name="Wilson R.K."/>
            <person name="Felgner P.L."/>
            <person name="Bethony J."/>
            <person name="Hawdon J.M."/>
            <person name="Gasser R.B."/>
            <person name="Loukas A."/>
            <person name="Mitreva M."/>
        </authorList>
    </citation>
    <scope>NUCLEOTIDE SEQUENCE [LARGE SCALE GENOMIC DNA]</scope>
</reference>